<gene>
    <name evidence="1" type="ORF">RIF29_19094</name>
</gene>
<sequence>MSISELCTLHYPFFLSFEILFESGYILYSGPSKDARTYLNWLRVEKRSRWPAKLSFKLITQLLLLSFEG</sequence>
<comment type="caution">
    <text evidence="1">The sequence shown here is derived from an EMBL/GenBank/DDBJ whole genome shotgun (WGS) entry which is preliminary data.</text>
</comment>
<evidence type="ECO:0000313" key="2">
    <source>
        <dbReference type="Proteomes" id="UP001372338"/>
    </source>
</evidence>
<reference evidence="1 2" key="1">
    <citation type="submission" date="2024-01" db="EMBL/GenBank/DDBJ databases">
        <title>The genomes of 5 underutilized Papilionoideae crops provide insights into root nodulation and disease resistanc.</title>
        <authorList>
            <person name="Yuan L."/>
        </authorList>
    </citation>
    <scope>NUCLEOTIDE SEQUENCE [LARGE SCALE GENOMIC DNA]</scope>
    <source>
        <strain evidence="1">ZHUSHIDOU_FW_LH</strain>
        <tissue evidence="1">Leaf</tissue>
    </source>
</reference>
<organism evidence="1 2">
    <name type="scientific">Crotalaria pallida</name>
    <name type="common">Smooth rattlebox</name>
    <name type="synonym">Crotalaria striata</name>
    <dbReference type="NCBI Taxonomy" id="3830"/>
    <lineage>
        <taxon>Eukaryota</taxon>
        <taxon>Viridiplantae</taxon>
        <taxon>Streptophyta</taxon>
        <taxon>Embryophyta</taxon>
        <taxon>Tracheophyta</taxon>
        <taxon>Spermatophyta</taxon>
        <taxon>Magnoliopsida</taxon>
        <taxon>eudicotyledons</taxon>
        <taxon>Gunneridae</taxon>
        <taxon>Pentapetalae</taxon>
        <taxon>rosids</taxon>
        <taxon>fabids</taxon>
        <taxon>Fabales</taxon>
        <taxon>Fabaceae</taxon>
        <taxon>Papilionoideae</taxon>
        <taxon>50 kb inversion clade</taxon>
        <taxon>genistoids sensu lato</taxon>
        <taxon>core genistoids</taxon>
        <taxon>Crotalarieae</taxon>
        <taxon>Crotalaria</taxon>
    </lineage>
</organism>
<dbReference type="EMBL" id="JAYWIO010000004">
    <property type="protein sequence ID" value="KAK7266450.1"/>
    <property type="molecule type" value="Genomic_DNA"/>
</dbReference>
<proteinExistence type="predicted"/>
<dbReference type="AlphaFoldDB" id="A0AAN9F165"/>
<name>A0AAN9F165_CROPI</name>
<dbReference type="Proteomes" id="UP001372338">
    <property type="component" value="Unassembled WGS sequence"/>
</dbReference>
<evidence type="ECO:0000313" key="1">
    <source>
        <dbReference type="EMBL" id="KAK7266450.1"/>
    </source>
</evidence>
<keyword evidence="2" id="KW-1185">Reference proteome</keyword>
<accession>A0AAN9F165</accession>
<protein>
    <submittedName>
        <fullName evidence="1">Uncharacterized protein</fullName>
    </submittedName>
</protein>